<organism evidence="11 12">
    <name type="scientific">Lederbergia galactosidilytica</name>
    <dbReference type="NCBI Taxonomy" id="217031"/>
    <lineage>
        <taxon>Bacteria</taxon>
        <taxon>Bacillati</taxon>
        <taxon>Bacillota</taxon>
        <taxon>Bacilli</taxon>
        <taxon>Bacillales</taxon>
        <taxon>Bacillaceae</taxon>
        <taxon>Lederbergia</taxon>
    </lineage>
</organism>
<dbReference type="GO" id="GO:0005886">
    <property type="term" value="C:plasma membrane"/>
    <property type="evidence" value="ECO:0007669"/>
    <property type="project" value="UniProtKB-SubCell"/>
</dbReference>
<comment type="caution">
    <text evidence="11">The sequence shown here is derived from an EMBL/GenBank/DDBJ whole genome shotgun (WGS) entry which is preliminary data.</text>
</comment>
<sequence length="436" mass="45763">MTKETKKGSLLALLPLLIFVLLFIGNGIISGDFSNMPLNVAIVIAAAFALAMNRKETLTNKLEIFTKGAGHPNIILMVVIFILAGAFAETAKGMGAVDSTVNMGLSFIPSNLLMVGLFIVGCFISISMGTSMGTVAALAPIGIGIAEQTGISMALAMGTVIGGAMFGDNLSMISDTTIAAVRTQKTKMSDKFKTNFFIILPGAIVTAIILWLVTMGNEVQTLGEYPFNFIKVLPYILVLVSAIIGVNVVIVLLGGTIFAGIIGLIDGSYTMTGLIKAISQGIINMEDIAIVAVLIGGMIGIIQHNGGIDWLLNFVTSKLKTKKGAEFGIAGLVSAADIATANNTISIIMTGPLAKDIADEYKIDPRKSASLLDIFASCWQGIVPYGGQMLVASGLAAISPVSIIPYSFYPIALGICGVLAILLNFPRYNKVNNKNK</sequence>
<evidence type="ECO:0000256" key="6">
    <source>
        <dbReference type="ARBA" id="ARBA00022989"/>
    </source>
</evidence>
<dbReference type="InterPro" id="IPR018461">
    <property type="entry name" value="Na/H_Antiport_NhaC-like_C"/>
</dbReference>
<comment type="similarity">
    <text evidence="8">Belongs to the NhaC Na(+)/H(+) (TC 2.A.35) antiporter family.</text>
</comment>
<dbReference type="EMBL" id="LDJR01000028">
    <property type="protein sequence ID" value="OAK73886.1"/>
    <property type="molecule type" value="Genomic_DNA"/>
</dbReference>
<evidence type="ECO:0000256" key="8">
    <source>
        <dbReference type="ARBA" id="ARBA00038435"/>
    </source>
</evidence>
<dbReference type="PATRIC" id="fig|217031.6.peg.1191"/>
<feature type="transmembrane region" description="Helical" evidence="9">
    <location>
        <begin position="194"/>
        <end position="213"/>
    </location>
</feature>
<name>A0A178A128_9BACI</name>
<feature type="transmembrane region" description="Helical" evidence="9">
    <location>
        <begin position="36"/>
        <end position="53"/>
    </location>
</feature>
<keyword evidence="3" id="KW-0050">Antiport</keyword>
<feature type="transmembrane region" description="Helical" evidence="9">
    <location>
        <begin position="233"/>
        <end position="265"/>
    </location>
</feature>
<feature type="transmembrane region" description="Helical" evidence="9">
    <location>
        <begin position="74"/>
        <end position="91"/>
    </location>
</feature>
<dbReference type="Proteomes" id="UP000077881">
    <property type="component" value="Unassembled WGS sequence"/>
</dbReference>
<keyword evidence="12" id="KW-1185">Reference proteome</keyword>
<dbReference type="PANTHER" id="PTHR33451:SF5">
    <property type="entry name" value="NA+_H+ ANTIPORTER"/>
    <property type="match status" value="1"/>
</dbReference>
<dbReference type="STRING" id="217031.ABB05_05510"/>
<feature type="transmembrane region" description="Helical" evidence="9">
    <location>
        <begin position="403"/>
        <end position="425"/>
    </location>
</feature>
<feature type="domain" description="Na+/H+ antiporter NhaC-like C-terminal" evidence="10">
    <location>
        <begin position="18"/>
        <end position="212"/>
    </location>
</feature>
<feature type="transmembrane region" description="Helical" evidence="9">
    <location>
        <begin position="12"/>
        <end position="30"/>
    </location>
</feature>
<dbReference type="AlphaFoldDB" id="A0A178A128"/>
<feature type="transmembrane region" description="Helical" evidence="9">
    <location>
        <begin position="277"/>
        <end position="302"/>
    </location>
</feature>
<accession>A0A178A128</accession>
<dbReference type="OrthoDB" id="9790605at2"/>
<evidence type="ECO:0000256" key="2">
    <source>
        <dbReference type="ARBA" id="ARBA00022448"/>
    </source>
</evidence>
<evidence type="ECO:0000256" key="3">
    <source>
        <dbReference type="ARBA" id="ARBA00022449"/>
    </source>
</evidence>
<keyword evidence="4" id="KW-1003">Cell membrane</keyword>
<protein>
    <submittedName>
        <fullName evidence="11">Sodium:proton antiporter</fullName>
    </submittedName>
</protein>
<comment type="subcellular location">
    <subcellularLocation>
        <location evidence="1">Cell membrane</location>
        <topology evidence="1">Multi-pass membrane protein</topology>
    </subcellularLocation>
</comment>
<keyword evidence="6 9" id="KW-1133">Transmembrane helix</keyword>
<dbReference type="GO" id="GO:0015297">
    <property type="term" value="F:antiporter activity"/>
    <property type="evidence" value="ECO:0007669"/>
    <property type="project" value="UniProtKB-KW"/>
</dbReference>
<gene>
    <name evidence="11" type="ORF">ABB05_05510</name>
</gene>
<evidence type="ECO:0000256" key="1">
    <source>
        <dbReference type="ARBA" id="ARBA00004651"/>
    </source>
</evidence>
<dbReference type="Pfam" id="PF03553">
    <property type="entry name" value="Na_H_antiporter"/>
    <property type="match status" value="2"/>
</dbReference>
<evidence type="ECO:0000256" key="7">
    <source>
        <dbReference type="ARBA" id="ARBA00023136"/>
    </source>
</evidence>
<dbReference type="RefSeq" id="WP_064467787.1">
    <property type="nucleotide sequence ID" value="NZ_LDJR01000028.1"/>
</dbReference>
<keyword evidence="5 9" id="KW-0812">Transmembrane</keyword>
<feature type="transmembrane region" description="Helical" evidence="9">
    <location>
        <begin position="103"/>
        <end position="124"/>
    </location>
</feature>
<dbReference type="InterPro" id="IPR052180">
    <property type="entry name" value="NhaC_Na-H+_Antiporter"/>
</dbReference>
<evidence type="ECO:0000256" key="9">
    <source>
        <dbReference type="SAM" id="Phobius"/>
    </source>
</evidence>
<evidence type="ECO:0000256" key="5">
    <source>
        <dbReference type="ARBA" id="ARBA00022692"/>
    </source>
</evidence>
<proteinExistence type="inferred from homology"/>
<keyword evidence="2" id="KW-0813">Transport</keyword>
<evidence type="ECO:0000259" key="10">
    <source>
        <dbReference type="Pfam" id="PF03553"/>
    </source>
</evidence>
<reference evidence="11 12" key="1">
    <citation type="submission" date="2015-05" db="EMBL/GenBank/DDBJ databases">
        <title>Comparison of genome.</title>
        <authorList>
            <person name="Zheng Z."/>
            <person name="Sun M."/>
        </authorList>
    </citation>
    <scope>NUCLEOTIDE SEQUENCE [LARGE SCALE GENOMIC DNA]</scope>
    <source>
        <strain evidence="11 12">G25-74</strain>
    </source>
</reference>
<evidence type="ECO:0000256" key="4">
    <source>
        <dbReference type="ARBA" id="ARBA00022475"/>
    </source>
</evidence>
<evidence type="ECO:0000313" key="11">
    <source>
        <dbReference type="EMBL" id="OAK73886.1"/>
    </source>
</evidence>
<feature type="domain" description="Na+/H+ antiporter NhaC-like C-terminal" evidence="10">
    <location>
        <begin position="230"/>
        <end position="423"/>
    </location>
</feature>
<dbReference type="PANTHER" id="PTHR33451">
    <property type="entry name" value="MALATE-2H(+)/NA(+)-LACTATE ANTIPORTER"/>
    <property type="match status" value="1"/>
</dbReference>
<evidence type="ECO:0000313" key="12">
    <source>
        <dbReference type="Proteomes" id="UP000077881"/>
    </source>
</evidence>
<keyword evidence="7 9" id="KW-0472">Membrane</keyword>